<dbReference type="Pfam" id="PF13917">
    <property type="entry name" value="zf-CCHC_3"/>
    <property type="match status" value="1"/>
</dbReference>
<proteinExistence type="predicted"/>
<dbReference type="PANTHER" id="PTHR13491:SF0">
    <property type="entry name" value="ZINC FINGER CCHC DOMAIN-CONTAINING PROTEIN 10"/>
    <property type="match status" value="1"/>
</dbReference>
<protein>
    <submittedName>
        <fullName evidence="2">8430_t:CDS:1</fullName>
    </submittedName>
</protein>
<comment type="caution">
    <text evidence="2">The sequence shown here is derived from an EMBL/GenBank/DDBJ whole genome shotgun (WGS) entry which is preliminary data.</text>
</comment>
<dbReference type="OrthoDB" id="437973at2759"/>
<evidence type="ECO:0000313" key="2">
    <source>
        <dbReference type="EMBL" id="CAG8595026.1"/>
    </source>
</evidence>
<dbReference type="InterPro" id="IPR039715">
    <property type="entry name" value="ZCCHC10"/>
</dbReference>
<evidence type="ECO:0000256" key="1">
    <source>
        <dbReference type="SAM" id="MobiDB-lite"/>
    </source>
</evidence>
<reference evidence="2" key="1">
    <citation type="submission" date="2021-06" db="EMBL/GenBank/DDBJ databases">
        <authorList>
            <person name="Kallberg Y."/>
            <person name="Tangrot J."/>
            <person name="Rosling A."/>
        </authorList>
    </citation>
    <scope>NUCLEOTIDE SEQUENCE</scope>
    <source>
        <strain evidence="2">BR232B</strain>
    </source>
</reference>
<feature type="compositionally biased region" description="Basic and acidic residues" evidence="1">
    <location>
        <begin position="66"/>
        <end position="83"/>
    </location>
</feature>
<dbReference type="EMBL" id="CAJVPI010001111">
    <property type="protein sequence ID" value="CAG8595026.1"/>
    <property type="molecule type" value="Genomic_DNA"/>
</dbReference>
<feature type="region of interest" description="Disordered" evidence="1">
    <location>
        <begin position="1"/>
        <end position="22"/>
    </location>
</feature>
<dbReference type="Proteomes" id="UP000789739">
    <property type="component" value="Unassembled WGS sequence"/>
</dbReference>
<evidence type="ECO:0000313" key="3">
    <source>
        <dbReference type="Proteomes" id="UP000789739"/>
    </source>
</evidence>
<dbReference type="SUPFAM" id="SSF57756">
    <property type="entry name" value="Retrovirus zinc finger-like domains"/>
    <property type="match status" value="1"/>
</dbReference>
<organism evidence="2 3">
    <name type="scientific">Paraglomus brasilianum</name>
    <dbReference type="NCBI Taxonomy" id="144538"/>
    <lineage>
        <taxon>Eukaryota</taxon>
        <taxon>Fungi</taxon>
        <taxon>Fungi incertae sedis</taxon>
        <taxon>Mucoromycota</taxon>
        <taxon>Glomeromycotina</taxon>
        <taxon>Glomeromycetes</taxon>
        <taxon>Paraglomerales</taxon>
        <taxon>Paraglomeraceae</taxon>
        <taxon>Paraglomus</taxon>
    </lineage>
</organism>
<dbReference type="PANTHER" id="PTHR13491">
    <property type="entry name" value="ZCCHC10 PROTEIN"/>
    <property type="match status" value="1"/>
</dbReference>
<feature type="compositionally biased region" description="Low complexity" evidence="1">
    <location>
        <begin position="114"/>
        <end position="142"/>
    </location>
</feature>
<gene>
    <name evidence="2" type="ORF">PBRASI_LOCUS7331</name>
</gene>
<feature type="region of interest" description="Disordered" evidence="1">
    <location>
        <begin position="41"/>
        <end position="157"/>
    </location>
</feature>
<name>A0A9N9GBD9_9GLOM</name>
<dbReference type="AlphaFoldDB" id="A0A9N9GBD9"/>
<feature type="compositionally biased region" description="Low complexity" evidence="1">
    <location>
        <begin position="91"/>
        <end position="104"/>
    </location>
</feature>
<accession>A0A9N9GBD9</accession>
<dbReference type="GO" id="GO:0008270">
    <property type="term" value="F:zinc ion binding"/>
    <property type="evidence" value="ECO:0007669"/>
    <property type="project" value="InterPro"/>
</dbReference>
<dbReference type="InterPro" id="IPR036875">
    <property type="entry name" value="Znf_CCHC_sf"/>
</dbReference>
<dbReference type="GO" id="GO:0003676">
    <property type="term" value="F:nucleic acid binding"/>
    <property type="evidence" value="ECO:0007669"/>
    <property type="project" value="InterPro"/>
</dbReference>
<sequence length="157" mass="17449">MFGSGASGRRYPSTTSRASPSTQCQKCLEYGHWTFECKNSRVYRARPTRTQQLTKPLKPINTDLPEEFKTKRGVADKLLEEKEKKRKRAYSRSSDGASASSTNDTDSDSDSDESSSGSSSDEYSSSESADSSSASDSSSDASSSDRDTDRRRKRRRR</sequence>
<keyword evidence="3" id="KW-1185">Reference proteome</keyword>
<feature type="compositionally biased region" description="Polar residues" evidence="1">
    <location>
        <begin position="12"/>
        <end position="22"/>
    </location>
</feature>